<proteinExistence type="predicted"/>
<protein>
    <submittedName>
        <fullName evidence="1">Uncharacterized protein</fullName>
    </submittedName>
</protein>
<name>A0A931AEB0_9ACTN</name>
<dbReference type="Proteomes" id="UP000605361">
    <property type="component" value="Unassembled WGS sequence"/>
</dbReference>
<dbReference type="RefSeq" id="WP_195900290.1">
    <property type="nucleotide sequence ID" value="NZ_JADOGI010000158.1"/>
</dbReference>
<organism evidence="1 2">
    <name type="scientific">Nonomuraea cypriaca</name>
    <dbReference type="NCBI Taxonomy" id="1187855"/>
    <lineage>
        <taxon>Bacteria</taxon>
        <taxon>Bacillati</taxon>
        <taxon>Actinomycetota</taxon>
        <taxon>Actinomycetes</taxon>
        <taxon>Streptosporangiales</taxon>
        <taxon>Streptosporangiaceae</taxon>
        <taxon>Nonomuraea</taxon>
    </lineage>
</organism>
<accession>A0A931AEB0</accession>
<dbReference type="EMBL" id="JADOGI010000158">
    <property type="protein sequence ID" value="MBF8191382.1"/>
    <property type="molecule type" value="Genomic_DNA"/>
</dbReference>
<sequence length="190" mass="21161">MTEFVVGSRSRAEKGLEVVIDRPDGGKALTSGGPSLVEVLDLVSALSTLLDVVNVGWKIYETIVEARSSPGQRTIPHRAAEDLYILIADKEDLRQSVEGVVQRRDLDLASIRLRHVSMNSPLTMELVTSGVSGADVISTVVYLFKHPDRISAWLPKLQTSWYDGRAEAEKAKKAYEKLRKARTEMRELDR</sequence>
<reference evidence="1" key="1">
    <citation type="submission" date="2020-11" db="EMBL/GenBank/DDBJ databases">
        <title>Whole-genome analyses of Nonomuraea sp. K274.</title>
        <authorList>
            <person name="Veyisoglu A."/>
        </authorList>
    </citation>
    <scope>NUCLEOTIDE SEQUENCE</scope>
    <source>
        <strain evidence="1">K274</strain>
    </source>
</reference>
<evidence type="ECO:0000313" key="1">
    <source>
        <dbReference type="EMBL" id="MBF8191382.1"/>
    </source>
</evidence>
<keyword evidence="2" id="KW-1185">Reference proteome</keyword>
<comment type="caution">
    <text evidence="1">The sequence shown here is derived from an EMBL/GenBank/DDBJ whole genome shotgun (WGS) entry which is preliminary data.</text>
</comment>
<gene>
    <name evidence="1" type="ORF">ITP53_37920</name>
</gene>
<dbReference type="AlphaFoldDB" id="A0A931AEB0"/>
<evidence type="ECO:0000313" key="2">
    <source>
        <dbReference type="Proteomes" id="UP000605361"/>
    </source>
</evidence>